<organism evidence="1">
    <name type="scientific">Anguilla anguilla</name>
    <name type="common">European freshwater eel</name>
    <name type="synonym">Muraena anguilla</name>
    <dbReference type="NCBI Taxonomy" id="7936"/>
    <lineage>
        <taxon>Eukaryota</taxon>
        <taxon>Metazoa</taxon>
        <taxon>Chordata</taxon>
        <taxon>Craniata</taxon>
        <taxon>Vertebrata</taxon>
        <taxon>Euteleostomi</taxon>
        <taxon>Actinopterygii</taxon>
        <taxon>Neopterygii</taxon>
        <taxon>Teleostei</taxon>
        <taxon>Anguilliformes</taxon>
        <taxon>Anguillidae</taxon>
        <taxon>Anguilla</taxon>
    </lineage>
</organism>
<dbReference type="AlphaFoldDB" id="A0A0E9VNX3"/>
<dbReference type="EMBL" id="GBXM01029457">
    <property type="protein sequence ID" value="JAH79120.1"/>
    <property type="molecule type" value="Transcribed_RNA"/>
</dbReference>
<name>A0A0E9VNX3_ANGAN</name>
<protein>
    <submittedName>
        <fullName evidence="1">Uncharacterized protein</fullName>
    </submittedName>
</protein>
<proteinExistence type="predicted"/>
<reference evidence="1" key="2">
    <citation type="journal article" date="2015" name="Fish Shellfish Immunol.">
        <title>Early steps in the European eel (Anguilla anguilla)-Vibrio vulnificus interaction in the gills: Role of the RtxA13 toxin.</title>
        <authorList>
            <person name="Callol A."/>
            <person name="Pajuelo D."/>
            <person name="Ebbesson L."/>
            <person name="Teles M."/>
            <person name="MacKenzie S."/>
            <person name="Amaro C."/>
        </authorList>
    </citation>
    <scope>NUCLEOTIDE SEQUENCE</scope>
</reference>
<accession>A0A0E9VNX3</accession>
<reference evidence="1" key="1">
    <citation type="submission" date="2014-11" db="EMBL/GenBank/DDBJ databases">
        <authorList>
            <person name="Amaro Gonzalez C."/>
        </authorList>
    </citation>
    <scope>NUCLEOTIDE SEQUENCE</scope>
</reference>
<sequence>MRQMSESPVITVLSPYHNNDSTPIYLSYAAGTTRKYIAR</sequence>
<evidence type="ECO:0000313" key="1">
    <source>
        <dbReference type="EMBL" id="JAH79120.1"/>
    </source>
</evidence>